<keyword evidence="1" id="KW-0472">Membrane</keyword>
<dbReference type="RefSeq" id="WP_086307156.1">
    <property type="nucleotide sequence ID" value="NZ_CACRTQ010000021.1"/>
</dbReference>
<sequence>MRTIQKFLFYMSSFMPLYLLLCVQNIKVFDKNKKFSSDIFCSQFNFSNIPQSIFWWGLIVFVFISLFGCILFFFIYTKKDGIISKLEDAEFVREDTMGYIVTYIVPLITMDIYSPRSLIVNFVLFVVIGTFYVKNDQIFMNPVYNLFSYNVFSTEKGIYITKISKQKLRSISKHGLEVRKVNILADIYVLKEADNKPISQF</sequence>
<reference evidence="2" key="1">
    <citation type="submission" date="2019-11" db="EMBL/GenBank/DDBJ databases">
        <authorList>
            <person name="Feng L."/>
        </authorList>
    </citation>
    <scope>NUCLEOTIDE SEQUENCE</scope>
    <source>
        <strain evidence="2">EFaeciumLFYP64</strain>
    </source>
</reference>
<keyword evidence="1" id="KW-1133">Transmembrane helix</keyword>
<feature type="transmembrane region" description="Helical" evidence="1">
    <location>
        <begin position="119"/>
        <end position="135"/>
    </location>
</feature>
<evidence type="ECO:0000313" key="2">
    <source>
        <dbReference type="EMBL" id="VYU00248.1"/>
    </source>
</evidence>
<feature type="transmembrane region" description="Helical" evidence="1">
    <location>
        <begin position="53"/>
        <end position="76"/>
    </location>
</feature>
<name>A0A6N3BCG2_ENTFC</name>
<keyword evidence="1" id="KW-0812">Transmembrane</keyword>
<proteinExistence type="predicted"/>
<feature type="transmembrane region" description="Helical" evidence="1">
    <location>
        <begin position="7"/>
        <end position="26"/>
    </location>
</feature>
<evidence type="ECO:0000256" key="1">
    <source>
        <dbReference type="SAM" id="Phobius"/>
    </source>
</evidence>
<accession>A0A6N3BCG2</accession>
<organism evidence="2">
    <name type="scientific">Enterococcus faecium</name>
    <name type="common">Streptococcus faecium</name>
    <dbReference type="NCBI Taxonomy" id="1352"/>
    <lineage>
        <taxon>Bacteria</taxon>
        <taxon>Bacillati</taxon>
        <taxon>Bacillota</taxon>
        <taxon>Bacilli</taxon>
        <taxon>Lactobacillales</taxon>
        <taxon>Enterococcaceae</taxon>
        <taxon>Enterococcus</taxon>
    </lineage>
</organism>
<dbReference type="AlphaFoldDB" id="A0A6N3BCG2"/>
<protein>
    <submittedName>
        <fullName evidence="2">Uncharacterized protein</fullName>
    </submittedName>
</protein>
<dbReference type="EMBL" id="CACRTQ010000021">
    <property type="protein sequence ID" value="VYU00248.1"/>
    <property type="molecule type" value="Genomic_DNA"/>
</dbReference>
<gene>
    <name evidence="2" type="ORF">EFLFYP64_01046</name>
</gene>